<evidence type="ECO:0000259" key="9">
    <source>
        <dbReference type="Pfam" id="PF22902"/>
    </source>
</evidence>
<evidence type="ECO:0000256" key="4">
    <source>
        <dbReference type="ARBA" id="ARBA00022824"/>
    </source>
</evidence>
<dbReference type="GO" id="GO:0005789">
    <property type="term" value="C:endoplasmic reticulum membrane"/>
    <property type="evidence" value="ECO:0007669"/>
    <property type="project" value="UniProtKB-SubCell"/>
</dbReference>
<evidence type="ECO:0000259" key="14">
    <source>
        <dbReference type="Pfam" id="PF23660"/>
    </source>
</evidence>
<feature type="domain" description="NOMO-like ninth beta-sandwich" evidence="9">
    <location>
        <begin position="773"/>
        <end position="849"/>
    </location>
</feature>
<evidence type="ECO:0000313" key="17">
    <source>
        <dbReference type="Proteomes" id="UP001454036"/>
    </source>
</evidence>
<accession>A0AAV3NPC7</accession>
<keyword evidence="3 7" id="KW-0732">Signal</keyword>
<feature type="domain" description="NOMO eighth prealbumin-like" evidence="14">
    <location>
        <begin position="665"/>
        <end position="771"/>
    </location>
</feature>
<evidence type="ECO:0000259" key="8">
    <source>
        <dbReference type="Pfam" id="PF22898"/>
    </source>
</evidence>
<feature type="domain" description="DUF7152" evidence="15">
    <location>
        <begin position="1038"/>
        <end position="1137"/>
    </location>
</feature>
<dbReference type="FunFam" id="2.60.40.10:FF:001746">
    <property type="entry name" value="Carbohydrate-binding-like fold"/>
    <property type="match status" value="1"/>
</dbReference>
<keyword evidence="17" id="KW-1185">Reference proteome</keyword>
<dbReference type="InterPro" id="IPR056190">
    <property type="entry name" value="NOMO_5th"/>
</dbReference>
<dbReference type="InterPro" id="IPR056188">
    <property type="entry name" value="NOMO_6th"/>
</dbReference>
<dbReference type="InterPro" id="IPR055576">
    <property type="entry name" value="DUF7152"/>
</dbReference>
<dbReference type="Pfam" id="PF22898">
    <property type="entry name" value="NOMO1-like_1st"/>
    <property type="match status" value="1"/>
</dbReference>
<evidence type="ECO:0000259" key="15">
    <source>
        <dbReference type="Pfam" id="PF23662"/>
    </source>
</evidence>
<feature type="domain" description="NOMO sixth transthyretin-like" evidence="13">
    <location>
        <begin position="525"/>
        <end position="570"/>
    </location>
</feature>
<dbReference type="InterPro" id="IPR051417">
    <property type="entry name" value="SDr/BOS_complex"/>
</dbReference>
<reference evidence="16 17" key="1">
    <citation type="submission" date="2024-01" db="EMBL/GenBank/DDBJ databases">
        <title>The complete chloroplast genome sequence of Lithospermum erythrorhizon: insights into the phylogenetic relationship among Boraginaceae species and the maternal lineages of purple gromwells.</title>
        <authorList>
            <person name="Okada T."/>
            <person name="Watanabe K."/>
        </authorList>
    </citation>
    <scope>NUCLEOTIDE SEQUENCE [LARGE SCALE GENOMIC DNA]</scope>
</reference>
<feature type="domain" description="NOMO second beta-sandwich" evidence="10">
    <location>
        <begin position="126"/>
        <end position="219"/>
    </location>
</feature>
<feature type="domain" description="NOMO-like N-terminal beta-sandwich" evidence="8">
    <location>
        <begin position="46"/>
        <end position="124"/>
    </location>
</feature>
<feature type="domain" description="NOMO second beta-sandwich" evidence="10">
    <location>
        <begin position="327"/>
        <end position="387"/>
    </location>
</feature>
<protein>
    <recommendedName>
        <fullName evidence="18">Carbohydrate-binding-like fold protein</fullName>
    </recommendedName>
</protein>
<proteinExistence type="predicted"/>
<evidence type="ECO:0000259" key="12">
    <source>
        <dbReference type="Pfam" id="PF23194"/>
    </source>
</evidence>
<feature type="domain" description="NOMO fifth transthyretin-like" evidence="12">
    <location>
        <begin position="409"/>
        <end position="489"/>
    </location>
</feature>
<dbReference type="InterPro" id="IPR055073">
    <property type="entry name" value="NOMO1-like_9th"/>
</dbReference>
<dbReference type="Gene3D" id="2.60.40.1120">
    <property type="entry name" value="Carboxypeptidase-like, regulatory domain"/>
    <property type="match status" value="1"/>
</dbReference>
<dbReference type="Gene3D" id="2.60.40.10">
    <property type="entry name" value="Immunoglobulins"/>
    <property type="match status" value="1"/>
</dbReference>
<evidence type="ECO:0000256" key="1">
    <source>
        <dbReference type="ARBA" id="ARBA00004115"/>
    </source>
</evidence>
<evidence type="ECO:0000259" key="10">
    <source>
        <dbReference type="Pfam" id="PF22904"/>
    </source>
</evidence>
<comment type="caution">
    <text evidence="16">The sequence shown here is derived from an EMBL/GenBank/DDBJ whole genome shotgun (WGS) entry which is preliminary data.</text>
</comment>
<evidence type="ECO:0000256" key="2">
    <source>
        <dbReference type="ARBA" id="ARBA00022692"/>
    </source>
</evidence>
<evidence type="ECO:0000256" key="5">
    <source>
        <dbReference type="ARBA" id="ARBA00022989"/>
    </source>
</evidence>
<dbReference type="Pfam" id="PF23194">
    <property type="entry name" value="NOMO_5th"/>
    <property type="match status" value="1"/>
</dbReference>
<feature type="chain" id="PRO_5043651910" description="Carbohydrate-binding-like fold protein" evidence="7">
    <location>
        <begin position="26"/>
        <end position="1198"/>
    </location>
</feature>
<dbReference type="InterPro" id="IPR055075">
    <property type="entry name" value="NOMO-like_N"/>
</dbReference>
<dbReference type="PANTHER" id="PTHR23303">
    <property type="entry name" value="CARBOXYPEPTIDASE REGULATORY REGION-CONTAINING"/>
    <property type="match status" value="1"/>
</dbReference>
<dbReference type="PANTHER" id="PTHR23303:SF14">
    <property type="entry name" value="BOS COMPLEX SUBUNIT NOMO1-RELATED"/>
    <property type="match status" value="1"/>
</dbReference>
<dbReference type="InterPro" id="IPR008969">
    <property type="entry name" value="CarboxyPept-like_regulatory"/>
</dbReference>
<evidence type="ECO:0000259" key="13">
    <source>
        <dbReference type="Pfam" id="PF23196"/>
    </source>
</evidence>
<dbReference type="Pfam" id="PF23660">
    <property type="entry name" value="NOMO_8th"/>
    <property type="match status" value="1"/>
</dbReference>
<dbReference type="Pfam" id="PF22902">
    <property type="entry name" value="NOMO1-like_9th"/>
    <property type="match status" value="1"/>
</dbReference>
<dbReference type="SUPFAM" id="SSF49464">
    <property type="entry name" value="Carboxypeptidase regulatory domain-like"/>
    <property type="match status" value="1"/>
</dbReference>
<dbReference type="Pfam" id="PF23196">
    <property type="entry name" value="NOMO_6th"/>
    <property type="match status" value="1"/>
</dbReference>
<dbReference type="InterPro" id="IPR056187">
    <property type="entry name" value="NOMO_8th"/>
</dbReference>
<dbReference type="EMBL" id="BAABME010000205">
    <property type="protein sequence ID" value="GAA0140681.1"/>
    <property type="molecule type" value="Genomic_DNA"/>
</dbReference>
<feature type="signal peptide" evidence="7">
    <location>
        <begin position="1"/>
        <end position="25"/>
    </location>
</feature>
<dbReference type="AlphaFoldDB" id="A0AAV3NPC7"/>
<dbReference type="InterPro" id="IPR056319">
    <property type="entry name" value="NOMO_7th"/>
</dbReference>
<dbReference type="InterPro" id="IPR013783">
    <property type="entry name" value="Ig-like_fold"/>
</dbReference>
<dbReference type="Pfam" id="PF23141">
    <property type="entry name" value="Ig_NOMO"/>
    <property type="match status" value="1"/>
</dbReference>
<dbReference type="InterPro" id="IPR055074">
    <property type="entry name" value="NOMO1-3_2nd"/>
</dbReference>
<keyword evidence="4" id="KW-0256">Endoplasmic reticulum</keyword>
<feature type="domain" description="NOMO seventh transthyretin-like" evidence="11">
    <location>
        <begin position="591"/>
        <end position="663"/>
    </location>
</feature>
<evidence type="ECO:0000313" key="16">
    <source>
        <dbReference type="EMBL" id="GAA0140681.1"/>
    </source>
</evidence>
<evidence type="ECO:0000259" key="11">
    <source>
        <dbReference type="Pfam" id="PF23141"/>
    </source>
</evidence>
<comment type="subcellular location">
    <subcellularLocation>
        <location evidence="1">Endoplasmic reticulum membrane</location>
        <topology evidence="1">Single-pass type I membrane protein</topology>
    </subcellularLocation>
</comment>
<keyword evidence="5" id="KW-1133">Transmembrane helix</keyword>
<dbReference type="Proteomes" id="UP001454036">
    <property type="component" value="Unassembled WGS sequence"/>
</dbReference>
<organism evidence="16 17">
    <name type="scientific">Lithospermum erythrorhizon</name>
    <name type="common">Purple gromwell</name>
    <name type="synonym">Lithospermum officinale var. erythrorhizon</name>
    <dbReference type="NCBI Taxonomy" id="34254"/>
    <lineage>
        <taxon>Eukaryota</taxon>
        <taxon>Viridiplantae</taxon>
        <taxon>Streptophyta</taxon>
        <taxon>Embryophyta</taxon>
        <taxon>Tracheophyta</taxon>
        <taxon>Spermatophyta</taxon>
        <taxon>Magnoliopsida</taxon>
        <taxon>eudicotyledons</taxon>
        <taxon>Gunneridae</taxon>
        <taxon>Pentapetalae</taxon>
        <taxon>asterids</taxon>
        <taxon>lamiids</taxon>
        <taxon>Boraginales</taxon>
        <taxon>Boraginaceae</taxon>
        <taxon>Boraginoideae</taxon>
        <taxon>Lithospermeae</taxon>
        <taxon>Lithospermum</taxon>
    </lineage>
</organism>
<keyword evidence="6" id="KW-0472">Membrane</keyword>
<keyword evidence="2" id="KW-0812">Transmembrane</keyword>
<sequence>MTSMNSLIIAFISIVFLSATSRAAADSILGCGGFVEASSDLIKSRKQADLKFDYSHITVELRTVDGLVKERTQCAPNGYYFIPVYDKGSFVIKVKGPNGWSWMPEQVPVVVDHTGCNANQDINFRFTGFMLSGKVLGAVGGTSCAHKDGGPSNVNIELLSTSGDVISKVLTTSTGSYSFQNIIPGNYKLHASHPDMNIEVRGSAEVELGFKNSAVDDIFFVPGYDIRGSVTAQGNPILGVHVYLYSDDVLEVDCPQGAGNAPEHGKALCHAVSGSDGIFTFKSNPCGVYKLIPFYKGENTVFDVSPPSLSVSVRHEHAIVHQKFQVTGFSVGGRVVDGNGSGVDGVTITVDGQERSITDSEGYYKLDQVTSKRYNIEGKKKHYKFEKLTDFMVLPNLASIVDITAVLYDVCGTVQTVGPNFRAKVALTHGPENVKPQVKQTDNSGNFCFEVPQGEYRLAAIPATAGPGLLFSPPQIDVKVSSPLLDLKFYQAQVNVRGSVDCKEKCGSSVSISLLRLDGKSKERETIRLSDQSSKFLFSNVLPGRYKIEVKNEVPTSVSEHDRWCWEQSSADVNVGTEDVEGINFVQKGYWVNVISSHEVDTKLKQSDGSHVNLKIKKGSQQICVESSGVHELHFVNSCLFFGSTSLKIDTSYLSPVYLKAEKYLLKGQIHVDSKSLKEVGEAPEDILVDIANAEGNFLDGTTASHIPDGDDQSVATYEYSVWANPGEKLTFIPRDLRSDGKKRMLFYPRQQQVSSTESGCQAAIPPFSGRLGLYIEGSVSPPLSEVYIKIIAADYSKSTSLKLGDVVLETTTSPDGLFVAGPLYDDITYRVEASKPGYHVKQTRTNSFSCEKLGQISVRLYSKEDTQEPFPSVLLSLSGEDGYRNNSITGAGGIYAFDNLFPGSFYLRPLLKEYAFSPPAQAIELGSGESKEVIFHATRVAFSAMGTIRLLSGQPAESVPVEARAEYEGYYEETVTDSSGSYRLRGLIPNTNYVIKVSRKGDINSNRIERASPESLTVEVGSMDIKGLDFVVFEQPEKTILSGSVEGKMNKELSSHLKVEIRSAVEPSRVISVFPLPLSKFFQVKDLPRAKHLLQLQSSLPSANHRFQSEVIAVDLEGHTKIHIGPLRYSIEEDHQKLELTPAPVYPLFIGLSVIVLFICMPRLKDLPQALMGVSASGLAAATKKDAKKPVVRKKTY</sequence>
<name>A0AAV3NPC7_LITER</name>
<evidence type="ECO:0000256" key="7">
    <source>
        <dbReference type="SAM" id="SignalP"/>
    </source>
</evidence>
<evidence type="ECO:0000256" key="3">
    <source>
        <dbReference type="ARBA" id="ARBA00022729"/>
    </source>
</evidence>
<dbReference type="Pfam" id="PF22904">
    <property type="entry name" value="NOMO1-like_2nd"/>
    <property type="match status" value="2"/>
</dbReference>
<evidence type="ECO:0008006" key="18">
    <source>
        <dbReference type="Google" id="ProtNLM"/>
    </source>
</evidence>
<evidence type="ECO:0000256" key="6">
    <source>
        <dbReference type="ARBA" id="ARBA00023136"/>
    </source>
</evidence>
<gene>
    <name evidence="16" type="ORF">LIER_01986</name>
</gene>
<dbReference type="Pfam" id="PF23662">
    <property type="entry name" value="DUF7152"/>
    <property type="match status" value="1"/>
</dbReference>
<dbReference type="SUPFAM" id="SSF49478">
    <property type="entry name" value="Cna protein B-type domain"/>
    <property type="match status" value="2"/>
</dbReference>